<accession>A0A061SDJ5</accession>
<dbReference type="GO" id="GO:0045494">
    <property type="term" value="P:photoreceptor cell maintenance"/>
    <property type="evidence" value="ECO:0007669"/>
    <property type="project" value="TreeGrafter"/>
</dbReference>
<protein>
    <submittedName>
        <fullName evidence="2">Uncharacterized protein</fullName>
    </submittedName>
</protein>
<dbReference type="InterPro" id="IPR002423">
    <property type="entry name" value="Cpn60/GroEL/TCP-1"/>
</dbReference>
<dbReference type="EMBL" id="GBEZ01004263">
    <property type="protein sequence ID" value="JAC80940.1"/>
    <property type="molecule type" value="Transcribed_RNA"/>
</dbReference>
<dbReference type="PANTHER" id="PTHR46883">
    <property type="entry name" value="BARDET-BIEDL SYNDROME 12 PROTEIN"/>
    <property type="match status" value="1"/>
</dbReference>
<proteinExistence type="predicted"/>
<organism evidence="2">
    <name type="scientific">Tetraselmis sp. GSL018</name>
    <dbReference type="NCBI Taxonomy" id="582737"/>
    <lineage>
        <taxon>Eukaryota</taxon>
        <taxon>Viridiplantae</taxon>
        <taxon>Chlorophyta</taxon>
        <taxon>core chlorophytes</taxon>
        <taxon>Chlorodendrophyceae</taxon>
        <taxon>Chlorodendrales</taxon>
        <taxon>Chlorodendraceae</taxon>
        <taxon>Tetraselmis</taxon>
    </lineage>
</organism>
<gene>
    <name evidence="2" type="ORF">TSPGSL018_9053</name>
</gene>
<evidence type="ECO:0000256" key="1">
    <source>
        <dbReference type="SAM" id="MobiDB-lite"/>
    </source>
</evidence>
<feature type="region of interest" description="Disordered" evidence="1">
    <location>
        <begin position="133"/>
        <end position="175"/>
    </location>
</feature>
<reference evidence="2" key="1">
    <citation type="submission" date="2014-05" db="EMBL/GenBank/DDBJ databases">
        <title>The transcriptome of the halophilic microalga Tetraselmis sp. GSL018 isolated from the Great Salt Lake, Utah.</title>
        <authorList>
            <person name="Jinkerson R.E."/>
            <person name="D'Adamo S."/>
            <person name="Posewitz M.C."/>
        </authorList>
    </citation>
    <scope>NUCLEOTIDE SEQUENCE</scope>
    <source>
        <strain evidence="2">GSL018</strain>
    </source>
</reference>
<dbReference type="Pfam" id="PF00118">
    <property type="entry name" value="Cpn60_TCP1"/>
    <property type="match status" value="1"/>
</dbReference>
<dbReference type="InterPro" id="IPR042984">
    <property type="entry name" value="BBS12"/>
</dbReference>
<dbReference type="SUPFAM" id="SSF48592">
    <property type="entry name" value="GroEL equatorial domain-like"/>
    <property type="match status" value="1"/>
</dbReference>
<dbReference type="PANTHER" id="PTHR46883:SF1">
    <property type="entry name" value="BARDET-BIEDL SYNDROME 12 PROTEIN"/>
    <property type="match status" value="1"/>
</dbReference>
<dbReference type="GO" id="GO:0051131">
    <property type="term" value="P:chaperone-mediated protein complex assembly"/>
    <property type="evidence" value="ECO:0007669"/>
    <property type="project" value="InterPro"/>
</dbReference>
<feature type="non-terminal residue" evidence="2">
    <location>
        <position position="175"/>
    </location>
</feature>
<dbReference type="Gene3D" id="1.10.560.10">
    <property type="entry name" value="GroEL-like equatorial domain"/>
    <property type="match status" value="1"/>
</dbReference>
<sequence length="175" mass="17886">MAVCATCRTLLGDSPSRKAVVTAPAENVLTSSVPRLLHLISCEDAAVSVLEEFVKTQEDSSGGGSAWLVVLVGLMVGAACRLGESGVTTAILLDSYVEAVSTCRQVLAELCMPAVEALDLWSETESTGVAAVGTVPRPSSLGLPEAGRSSSRWAGGALPSPPGTRQRAPYSSVGA</sequence>
<evidence type="ECO:0000313" key="2">
    <source>
        <dbReference type="EMBL" id="JAC80940.1"/>
    </source>
</evidence>
<dbReference type="AlphaFoldDB" id="A0A061SDJ5"/>
<dbReference type="InterPro" id="IPR027413">
    <property type="entry name" value="GROEL-like_equatorial_sf"/>
</dbReference>
<name>A0A061SDJ5_9CHLO</name>